<feature type="transmembrane region" description="Helical" evidence="1">
    <location>
        <begin position="9"/>
        <end position="33"/>
    </location>
</feature>
<reference evidence="2" key="1">
    <citation type="journal article" date="2015" name="MBio">
        <title>Eco-Evolutionary Dynamics of Episomes among Ecologically Cohesive Bacterial Populations.</title>
        <authorList>
            <person name="Xue H."/>
            <person name="Cordero O.X."/>
            <person name="Camas F.M."/>
            <person name="Trimble W."/>
            <person name="Meyer F."/>
            <person name="Guglielmini J."/>
            <person name="Rocha E.P."/>
            <person name="Polz M.F."/>
        </authorList>
    </citation>
    <scope>NUCLEOTIDE SEQUENCE</scope>
    <source>
        <strain evidence="2">1F_187</strain>
    </source>
</reference>
<keyword evidence="1" id="KW-0472">Membrane</keyword>
<dbReference type="EMBL" id="KP795582">
    <property type="protein sequence ID" value="AKN38401.1"/>
    <property type="molecule type" value="Genomic_DNA"/>
</dbReference>
<evidence type="ECO:0000313" key="2">
    <source>
        <dbReference type="EMBL" id="AKN38401.1"/>
    </source>
</evidence>
<evidence type="ECO:0000256" key="1">
    <source>
        <dbReference type="SAM" id="Phobius"/>
    </source>
</evidence>
<proteinExistence type="predicted"/>
<name>A0A0H3ZY66_9VIBR</name>
<keyword evidence="1" id="KW-1133">Transmembrane helix</keyword>
<protein>
    <submittedName>
        <fullName evidence="2">Transporter</fullName>
    </submittedName>
</protein>
<organism evidence="2">
    <name type="scientific">Vibrio tasmaniensis</name>
    <dbReference type="NCBI Taxonomy" id="212663"/>
    <lineage>
        <taxon>Bacteria</taxon>
        <taxon>Pseudomonadati</taxon>
        <taxon>Pseudomonadota</taxon>
        <taxon>Gammaproteobacteria</taxon>
        <taxon>Vibrionales</taxon>
        <taxon>Vibrionaceae</taxon>
        <taxon>Vibrio</taxon>
    </lineage>
</organism>
<dbReference type="AlphaFoldDB" id="A0A0H3ZY66"/>
<sequence>MPIRRQRGFLLMDVVMTYGVWVVAIAATLAVLLPKALTLTEAVQIDRTVVQFQEQSEAHYYQQVLTTRCLPQTALSLSDLPPLTPDGLAHYQVGYRQSAAANTPPIGIEVSVTLTRPHSLNTVAAYSAPEQISPSKVLIYFTPLVVDLPDWAHWDTTTGCLK</sequence>
<keyword evidence="1" id="KW-0812">Transmembrane</keyword>
<accession>A0A0H3ZY66</accession>